<dbReference type="EMBL" id="MN175615">
    <property type="protein sequence ID" value="QEJ80813.1"/>
    <property type="molecule type" value="Genomic_DNA"/>
</dbReference>
<gene>
    <name evidence="1" type="ORF">AAP_rep</name>
</gene>
<dbReference type="Proteomes" id="UP000678153">
    <property type="component" value="Segment"/>
</dbReference>
<organism evidence="1 2">
    <name type="scientific">Avian associated porprismacovirus</name>
    <dbReference type="NCBI Taxonomy" id="2604336"/>
    <lineage>
        <taxon>Viruses</taxon>
        <taxon>Monodnaviria</taxon>
        <taxon>Shotokuvirae</taxon>
        <taxon>Cressdnaviricota</taxon>
        <taxon>Arfiviricetes</taxon>
        <taxon>Cremevirales</taxon>
        <taxon>Smacoviridae</taxon>
        <taxon>Porprismacovirus</taxon>
        <taxon>Porprismacovirus avias1</taxon>
    </lineage>
</organism>
<protein>
    <submittedName>
        <fullName evidence="1">Rep protein</fullName>
    </submittedName>
</protein>
<name>A0A5C0PY13_9VIRU</name>
<reference evidence="1" key="1">
    <citation type="journal article" date="2019" name="Viruses">
        <title>Faecal Virome Analysis of Wild Animals from Brazil.</title>
        <authorList>
            <person name="Duarte M.A."/>
            <person name="Silva J.M.F."/>
            <person name="Brito C.R."/>
            <person name="Teixeira D.S."/>
            <person name="Melo F.L."/>
            <person name="Ribeiro B.M."/>
            <person name="Nagata T."/>
            <person name="Campos F.S."/>
        </authorList>
    </citation>
    <scope>NUCLEOTIDE SEQUENCE</scope>
    <source>
        <strain evidence="1">BR_DF13</strain>
    </source>
</reference>
<sequence>MSTTASRQWSANMTNVYMITMPRKGYSGFTAIMRFMRKFDVHKWIVSPEKGNGGYEHWQIRFRCALNPENAMIAWRQWVCNGFNLLEASDNGWEYEGKEGKFLASWDSKGARSVRFGKMEWRQEATVLRARATNDREIVVWYDPRGNSGKSWLVGHLVETRQAYYVPPYLATVESMIKTLASMVKADRENGNPPRPLVVIDIPRSYKWKNEMYVAIEAIKDGIIVDPRYSATVENVRGIGVIVLTNEKPQVGKLSADRWDIVEW</sequence>
<keyword evidence="2" id="KW-1185">Reference proteome</keyword>
<evidence type="ECO:0000313" key="1">
    <source>
        <dbReference type="EMBL" id="QEJ80813.1"/>
    </source>
</evidence>
<proteinExistence type="predicted"/>
<evidence type="ECO:0000313" key="2">
    <source>
        <dbReference type="Proteomes" id="UP000678153"/>
    </source>
</evidence>
<accession>A0A5C0PY13</accession>